<accession>A0A7J7UA24</accession>
<dbReference type="AlphaFoldDB" id="A0A7J7UA24"/>
<protein>
    <submittedName>
        <fullName evidence="2">Uncharacterized protein</fullName>
    </submittedName>
</protein>
<comment type="caution">
    <text evidence="2">The sequence shown here is derived from an EMBL/GenBank/DDBJ whole genome shotgun (WGS) entry which is preliminary data.</text>
</comment>
<reference evidence="2 3" key="1">
    <citation type="journal article" date="2020" name="Nature">
        <title>Six reference-quality genomes reveal evolution of bat adaptations.</title>
        <authorList>
            <person name="Jebb D."/>
            <person name="Huang Z."/>
            <person name="Pippel M."/>
            <person name="Hughes G.M."/>
            <person name="Lavrichenko K."/>
            <person name="Devanna P."/>
            <person name="Winkler S."/>
            <person name="Jermiin L.S."/>
            <person name="Skirmuntt E.C."/>
            <person name="Katzourakis A."/>
            <person name="Burkitt-Gray L."/>
            <person name="Ray D.A."/>
            <person name="Sullivan K.A.M."/>
            <person name="Roscito J.G."/>
            <person name="Kirilenko B.M."/>
            <person name="Davalos L.M."/>
            <person name="Corthals A.P."/>
            <person name="Power M.L."/>
            <person name="Jones G."/>
            <person name="Ransome R.D."/>
            <person name="Dechmann D.K.N."/>
            <person name="Locatelli A.G."/>
            <person name="Puechmaille S.J."/>
            <person name="Fedrigo O."/>
            <person name="Jarvis E.D."/>
            <person name="Hiller M."/>
            <person name="Vernes S.C."/>
            <person name="Myers E.W."/>
            <person name="Teeling E.C."/>
        </authorList>
    </citation>
    <scope>NUCLEOTIDE SEQUENCE [LARGE SCALE GENOMIC DNA]</scope>
    <source>
        <strain evidence="2">MPipKuh1</strain>
        <tissue evidence="2">Flight muscle</tissue>
    </source>
</reference>
<proteinExistence type="predicted"/>
<dbReference type="EMBL" id="JACAGB010000021">
    <property type="protein sequence ID" value="KAF6309678.1"/>
    <property type="molecule type" value="Genomic_DNA"/>
</dbReference>
<gene>
    <name evidence="2" type="ORF">mPipKuh1_009128</name>
</gene>
<evidence type="ECO:0000313" key="2">
    <source>
        <dbReference type="EMBL" id="KAF6309678.1"/>
    </source>
</evidence>
<evidence type="ECO:0000313" key="3">
    <source>
        <dbReference type="Proteomes" id="UP000558488"/>
    </source>
</evidence>
<dbReference type="Proteomes" id="UP000558488">
    <property type="component" value="Unassembled WGS sequence"/>
</dbReference>
<name>A0A7J7UA24_PIPKU</name>
<organism evidence="2 3">
    <name type="scientific">Pipistrellus kuhlii</name>
    <name type="common">Kuhl's pipistrelle</name>
    <dbReference type="NCBI Taxonomy" id="59472"/>
    <lineage>
        <taxon>Eukaryota</taxon>
        <taxon>Metazoa</taxon>
        <taxon>Chordata</taxon>
        <taxon>Craniata</taxon>
        <taxon>Vertebrata</taxon>
        <taxon>Euteleostomi</taxon>
        <taxon>Mammalia</taxon>
        <taxon>Eutheria</taxon>
        <taxon>Laurasiatheria</taxon>
        <taxon>Chiroptera</taxon>
        <taxon>Yangochiroptera</taxon>
        <taxon>Vespertilionidae</taxon>
        <taxon>Pipistrellus</taxon>
    </lineage>
</organism>
<evidence type="ECO:0000256" key="1">
    <source>
        <dbReference type="SAM" id="MobiDB-lite"/>
    </source>
</evidence>
<keyword evidence="3" id="KW-1185">Reference proteome</keyword>
<feature type="region of interest" description="Disordered" evidence="1">
    <location>
        <begin position="1"/>
        <end position="33"/>
    </location>
</feature>
<sequence>MGVWAKPTTAPSHLWLPRKTPRPQPFPLGPLGDARELLTSCQQKSEDLGFSGPSPLLAPSPRILQTGKNGKRLELSTNISSRKSSLFPLRTPPPLALEAVGLGVLVGDSVLSRLGSEASQGPHRLWGTG</sequence>